<organism evidence="2 3">
    <name type="scientific">Durusdinium trenchii</name>
    <dbReference type="NCBI Taxonomy" id="1381693"/>
    <lineage>
        <taxon>Eukaryota</taxon>
        <taxon>Sar</taxon>
        <taxon>Alveolata</taxon>
        <taxon>Dinophyceae</taxon>
        <taxon>Suessiales</taxon>
        <taxon>Symbiodiniaceae</taxon>
        <taxon>Durusdinium</taxon>
    </lineage>
</organism>
<dbReference type="Proteomes" id="UP001642484">
    <property type="component" value="Unassembled WGS sequence"/>
</dbReference>
<dbReference type="EMBL" id="CAXAMN010027717">
    <property type="protein sequence ID" value="CAK9112492.1"/>
    <property type="molecule type" value="Genomic_DNA"/>
</dbReference>
<feature type="region of interest" description="Disordered" evidence="1">
    <location>
        <begin position="36"/>
        <end position="160"/>
    </location>
</feature>
<evidence type="ECO:0000313" key="2">
    <source>
        <dbReference type="EMBL" id="CAK9112492.1"/>
    </source>
</evidence>
<evidence type="ECO:0000256" key="1">
    <source>
        <dbReference type="SAM" id="MobiDB-lite"/>
    </source>
</evidence>
<name>A0ABP0SJE1_9DINO</name>
<protein>
    <submittedName>
        <fullName evidence="2">Uncharacterized protein</fullName>
    </submittedName>
</protein>
<feature type="compositionally biased region" description="Polar residues" evidence="1">
    <location>
        <begin position="36"/>
        <end position="50"/>
    </location>
</feature>
<reference evidence="2 3" key="1">
    <citation type="submission" date="2024-02" db="EMBL/GenBank/DDBJ databases">
        <authorList>
            <person name="Chen Y."/>
            <person name="Shah S."/>
            <person name="Dougan E. K."/>
            <person name="Thang M."/>
            <person name="Chan C."/>
        </authorList>
    </citation>
    <scope>NUCLEOTIDE SEQUENCE [LARGE SCALE GENOMIC DNA]</scope>
</reference>
<proteinExistence type="predicted"/>
<accession>A0ABP0SJE1</accession>
<keyword evidence="3" id="KW-1185">Reference proteome</keyword>
<evidence type="ECO:0000313" key="3">
    <source>
        <dbReference type="Proteomes" id="UP001642484"/>
    </source>
</evidence>
<sequence length="160" mass="17062">MQFQQPYGMETQAVYRLAPPCKAHAQHRFDQGEFLTSASAGLLPPNSSVPGSFPPPRGTFAAMQQGYLGQLGRQPEPPNEGQSARTYGGGNGTGTFPVQTGHPTLMSRSPPAAKPHARPGAGELLKPTWAPGGYYGHGAQQSLAKRGFPRQSRQERSSCC</sequence>
<gene>
    <name evidence="2" type="ORF">CCMP2556_LOCUS52137</name>
</gene>
<comment type="caution">
    <text evidence="2">The sequence shown here is derived from an EMBL/GenBank/DDBJ whole genome shotgun (WGS) entry which is preliminary data.</text>
</comment>